<dbReference type="EMBL" id="PIXR01001943">
    <property type="protein sequence ID" value="TBT99654.1"/>
    <property type="molecule type" value="Genomic_DNA"/>
</dbReference>
<feature type="domain" description="HTH cro/C1-type" evidence="4">
    <location>
        <begin position="42"/>
        <end position="96"/>
    </location>
</feature>
<evidence type="ECO:0000313" key="5">
    <source>
        <dbReference type="EMBL" id="TBT99654.1"/>
    </source>
</evidence>
<dbReference type="VEuPathDB" id="MicrosporidiaDB:CWI36_0026p0040"/>
<comment type="caution">
    <text evidence="5">The sequence shown here is derived from an EMBL/GenBank/DDBJ whole genome shotgun (WGS) entry which is preliminary data.</text>
</comment>
<gene>
    <name evidence="5" type="ORF">CWI39_1943p0010</name>
</gene>
<accession>A0A4Q9KYE1</accession>
<dbReference type="Proteomes" id="UP000293045">
    <property type="component" value="Unassembled WGS sequence"/>
</dbReference>
<dbReference type="GO" id="GO:0003677">
    <property type="term" value="F:DNA binding"/>
    <property type="evidence" value="ECO:0007669"/>
    <property type="project" value="UniProtKB-KW"/>
</dbReference>
<dbReference type="Pfam" id="PF01381">
    <property type="entry name" value="HTH_3"/>
    <property type="match status" value="1"/>
</dbReference>
<reference evidence="5 6" key="1">
    <citation type="submission" date="2017-12" db="EMBL/GenBank/DDBJ databases">
        <authorList>
            <person name="Pombert J.-F."/>
            <person name="Haag K.L."/>
            <person name="Ebert D."/>
        </authorList>
    </citation>
    <scope>NUCLEOTIDE SEQUENCE [LARGE SCALE GENOMIC DNA]</scope>
    <source>
        <strain evidence="5">IL-BN-2</strain>
    </source>
</reference>
<evidence type="ECO:0000313" key="6">
    <source>
        <dbReference type="Proteomes" id="UP000293045"/>
    </source>
</evidence>
<dbReference type="AlphaFoldDB" id="A0A4Q9KYE1"/>
<organism evidence="5 6">
    <name type="scientific">Hamiltosporidium magnivora</name>
    <dbReference type="NCBI Taxonomy" id="148818"/>
    <lineage>
        <taxon>Eukaryota</taxon>
        <taxon>Fungi</taxon>
        <taxon>Fungi incertae sedis</taxon>
        <taxon>Microsporidia</taxon>
        <taxon>Dubosqiidae</taxon>
        <taxon>Hamiltosporidium</taxon>
    </lineage>
</organism>
<dbReference type="SMART" id="SM00530">
    <property type="entry name" value="HTH_XRE"/>
    <property type="match status" value="1"/>
</dbReference>
<evidence type="ECO:0000256" key="2">
    <source>
        <dbReference type="ARBA" id="ARBA00023125"/>
    </source>
</evidence>
<dbReference type="SUPFAM" id="SSF47413">
    <property type="entry name" value="lambda repressor-like DNA-binding domains"/>
    <property type="match status" value="1"/>
</dbReference>
<dbReference type="PANTHER" id="PTHR10245">
    <property type="entry name" value="ENDOTHELIAL DIFFERENTIATION-RELATED FACTOR 1 MULTIPROTEIN BRIDGING FACTOR 1"/>
    <property type="match status" value="1"/>
</dbReference>
<proteinExistence type="inferred from homology"/>
<dbReference type="VEuPathDB" id="MicrosporidiaDB:CWI39_1943p0010"/>
<dbReference type="PROSITE" id="PS50943">
    <property type="entry name" value="HTH_CROC1"/>
    <property type="match status" value="1"/>
</dbReference>
<sequence>MPSDFDTKKVVLTKKIPSKPKEVKEEGETEKNFVGKEIGRIIAVKREEKEMTQKQLATRISKPSSLVSEWEHGIAVYDDKIADKFEKVLGIKIKRSNNRK</sequence>
<keyword evidence="2" id="KW-0238">DNA-binding</keyword>
<dbReference type="CDD" id="cd00093">
    <property type="entry name" value="HTH_XRE"/>
    <property type="match status" value="1"/>
</dbReference>
<dbReference type="PANTHER" id="PTHR10245:SF15">
    <property type="entry name" value="ENDOTHELIAL DIFFERENTIATION-RELATED FACTOR 1"/>
    <property type="match status" value="1"/>
</dbReference>
<comment type="similarity">
    <text evidence="1">Belongs to the MBF1 family.</text>
</comment>
<evidence type="ECO:0000256" key="1">
    <source>
        <dbReference type="ARBA" id="ARBA00009802"/>
    </source>
</evidence>
<comment type="function">
    <text evidence="3">Transcriptional coactivator that stimulates GCN4-dependent transcriptional activity by bridging the DNA-binding region of GCN4 and TBP (SPT15), thereby recruiting TBP to GCN4-bound promoters. Involved in induction of the ribosome quality control (RQC) pathway; a pathway that degrades nascent peptide chains during problematic translation. Required to prevent stalled ribosomes from frameshifting.</text>
</comment>
<dbReference type="Gene3D" id="1.10.260.40">
    <property type="entry name" value="lambda repressor-like DNA-binding domains"/>
    <property type="match status" value="1"/>
</dbReference>
<evidence type="ECO:0000259" key="4">
    <source>
        <dbReference type="PROSITE" id="PS50943"/>
    </source>
</evidence>
<evidence type="ECO:0000256" key="3">
    <source>
        <dbReference type="ARBA" id="ARBA00035107"/>
    </source>
</evidence>
<dbReference type="InterPro" id="IPR010982">
    <property type="entry name" value="Lambda_DNA-bd_dom_sf"/>
</dbReference>
<protein>
    <recommendedName>
        <fullName evidence="4">HTH cro/C1-type domain-containing protein</fullName>
    </recommendedName>
</protein>
<dbReference type="InterPro" id="IPR001387">
    <property type="entry name" value="Cro/C1-type_HTH"/>
</dbReference>
<dbReference type="GO" id="GO:0005634">
    <property type="term" value="C:nucleus"/>
    <property type="evidence" value="ECO:0007669"/>
    <property type="project" value="TreeGrafter"/>
</dbReference>
<name>A0A4Q9KYE1_9MICR</name>